<evidence type="ECO:0000313" key="2">
    <source>
        <dbReference type="EMBL" id="BEI88527.1"/>
    </source>
</evidence>
<feature type="compositionally biased region" description="Polar residues" evidence="1">
    <location>
        <begin position="452"/>
        <end position="491"/>
    </location>
</feature>
<proteinExistence type="predicted"/>
<feature type="compositionally biased region" description="Polar residues" evidence="1">
    <location>
        <begin position="22"/>
        <end position="43"/>
    </location>
</feature>
<gene>
    <name evidence="2" type="ORF">CcaverHIS019_0112450</name>
</gene>
<feature type="compositionally biased region" description="Low complexity" evidence="1">
    <location>
        <begin position="158"/>
        <end position="184"/>
    </location>
</feature>
<evidence type="ECO:0000256" key="1">
    <source>
        <dbReference type="SAM" id="MobiDB-lite"/>
    </source>
</evidence>
<feature type="compositionally biased region" description="Polar residues" evidence="1">
    <location>
        <begin position="132"/>
        <end position="146"/>
    </location>
</feature>
<feature type="compositionally biased region" description="Low complexity" evidence="1">
    <location>
        <begin position="533"/>
        <end position="546"/>
    </location>
</feature>
<keyword evidence="3" id="KW-1185">Reference proteome</keyword>
<feature type="region of interest" description="Disordered" evidence="1">
    <location>
        <begin position="20"/>
        <end position="49"/>
    </location>
</feature>
<sequence length="750" mass="81053">MVLGMAAGSTTATAPTALVSGASHSNHVPSSNSGTEKLTSLSRPPNHAVSPLLAHTGVLHTNGRFTLVSSTLGNDNPGTPDGTLNGAPNKHNTPITSPSPPQENITRPRPRLAIPPNFHSVTEETSAHDLDNNQSTTPNESPKSSLPNRNPTPPKPTPKSCRSTPSLTPSASISNRSFSTSSSPLSPPQVPPSTPVSGTSFVCITSARIEAEAKVHEELVTLMQGLESFIELPQIAPPSTSPPIPHGPLSTPARTLSSDMEATLATPPTNRLALNPLDRIEDELHVHFDEGLAYAVTKSLLGLRQPTQSRRPPQKLRHSLAAISNFVPEAWRRSVEVVEKVKKENKEKTKATTAGINVRHEYGRATAPVAEQQSHESTNVDMGTDAEFTESLESEWETMSEDTEHGEELDQLSGEAIARNVQQHNANLPAEFYRLSPFNTRSYPDTPKPAPHNTQLTPDSSTMAWANHRTPTSAQPSHSHPFGSNTNNWPNAYSHGTGAWAKDPLPDTPTPTRKHSTIREVPRPTAPTPNSVPPSNTNTDNTPNPNQASTSNPSPTICRRITGEYDPVTGPRIRTQILHFRLPDGIPDGMLVNGRAIHIYDQASINDYFSQINGNSGTVGGQFAAPPHTVSSGQSAGVRTASSGQSTAQSHTTNGGEPAPAAATPAHSILRSLLSPPATQTYPTRRTSRRLPTRLPNPFRPAHGEFGLGRVQQQQDRQRGREQGEDEHQDGQKGKRMPKHKWYDSRRWRN</sequence>
<feature type="region of interest" description="Disordered" evidence="1">
    <location>
        <begin position="619"/>
        <end position="750"/>
    </location>
</feature>
<feature type="compositionally biased region" description="Basic and acidic residues" evidence="1">
    <location>
        <begin position="121"/>
        <end position="131"/>
    </location>
</feature>
<dbReference type="KEGG" id="ccac:CcaHIS019_0112450"/>
<protein>
    <submittedName>
        <fullName evidence="2">Uncharacterized protein</fullName>
    </submittedName>
</protein>
<name>A0AA48I379_9TREE</name>
<reference evidence="2" key="1">
    <citation type="journal article" date="2023" name="BMC Genomics">
        <title>Chromosome-level genome assemblies of Cutaneotrichosporon spp. (Trichosporonales, Basidiomycota) reveal imbalanced evolution between nucleotide sequences and chromosome synteny.</title>
        <authorList>
            <person name="Kobayashi Y."/>
            <person name="Kayamori A."/>
            <person name="Aoki K."/>
            <person name="Shiwa Y."/>
            <person name="Matsutani M."/>
            <person name="Fujita N."/>
            <person name="Sugita T."/>
            <person name="Iwasaki W."/>
            <person name="Tanaka N."/>
            <person name="Takashima M."/>
        </authorList>
    </citation>
    <scope>NUCLEOTIDE SEQUENCE</scope>
    <source>
        <strain evidence="2">HIS019</strain>
    </source>
</reference>
<dbReference type="RefSeq" id="XP_060453793.1">
    <property type="nucleotide sequence ID" value="XM_060596840.1"/>
</dbReference>
<dbReference type="EMBL" id="AP028212">
    <property type="protein sequence ID" value="BEI88527.1"/>
    <property type="molecule type" value="Genomic_DNA"/>
</dbReference>
<feature type="compositionally biased region" description="Polar residues" evidence="1">
    <location>
        <begin position="629"/>
        <end position="655"/>
    </location>
</feature>
<feature type="compositionally biased region" description="Basic and acidic residues" evidence="1">
    <location>
        <begin position="741"/>
        <end position="750"/>
    </location>
</feature>
<feature type="region of interest" description="Disordered" evidence="1">
    <location>
        <begin position="439"/>
        <end position="567"/>
    </location>
</feature>
<evidence type="ECO:0000313" key="3">
    <source>
        <dbReference type="Proteomes" id="UP001233271"/>
    </source>
</evidence>
<dbReference type="AlphaFoldDB" id="A0AA48I379"/>
<organism evidence="2 3">
    <name type="scientific">Cutaneotrichosporon cavernicola</name>
    <dbReference type="NCBI Taxonomy" id="279322"/>
    <lineage>
        <taxon>Eukaryota</taxon>
        <taxon>Fungi</taxon>
        <taxon>Dikarya</taxon>
        <taxon>Basidiomycota</taxon>
        <taxon>Agaricomycotina</taxon>
        <taxon>Tremellomycetes</taxon>
        <taxon>Trichosporonales</taxon>
        <taxon>Trichosporonaceae</taxon>
        <taxon>Cutaneotrichosporon</taxon>
    </lineage>
</organism>
<feature type="region of interest" description="Disordered" evidence="1">
    <location>
        <begin position="69"/>
        <end position="196"/>
    </location>
</feature>
<feature type="compositionally biased region" description="Pro residues" evidence="1">
    <location>
        <begin position="185"/>
        <end position="194"/>
    </location>
</feature>
<accession>A0AA48I379</accession>
<dbReference type="Proteomes" id="UP001233271">
    <property type="component" value="Chromosome 1"/>
</dbReference>
<dbReference type="GeneID" id="85492398"/>